<protein>
    <submittedName>
        <fullName evidence="2">Uncharacterized protein</fullName>
    </submittedName>
</protein>
<dbReference type="EMBL" id="BMDZ01000001">
    <property type="protein sequence ID" value="GGB22875.1"/>
    <property type="molecule type" value="Genomic_DNA"/>
</dbReference>
<comment type="caution">
    <text evidence="2">The sequence shown here is derived from an EMBL/GenBank/DDBJ whole genome shotgun (WGS) entry which is preliminary data.</text>
</comment>
<feature type="region of interest" description="Disordered" evidence="1">
    <location>
        <begin position="62"/>
        <end position="102"/>
    </location>
</feature>
<organism evidence="2 3">
    <name type="scientific">Tistrella bauzanensis</name>
    <dbReference type="NCBI Taxonomy" id="657419"/>
    <lineage>
        <taxon>Bacteria</taxon>
        <taxon>Pseudomonadati</taxon>
        <taxon>Pseudomonadota</taxon>
        <taxon>Alphaproteobacteria</taxon>
        <taxon>Geminicoccales</taxon>
        <taxon>Geminicoccaceae</taxon>
        <taxon>Tistrella</taxon>
    </lineage>
</organism>
<keyword evidence="3" id="KW-1185">Reference proteome</keyword>
<feature type="compositionally biased region" description="Basic and acidic residues" evidence="1">
    <location>
        <begin position="90"/>
        <end position="102"/>
    </location>
</feature>
<reference evidence="3" key="1">
    <citation type="journal article" date="2019" name="Int. J. Syst. Evol. Microbiol.">
        <title>The Global Catalogue of Microorganisms (GCM) 10K type strain sequencing project: providing services to taxonomists for standard genome sequencing and annotation.</title>
        <authorList>
            <consortium name="The Broad Institute Genomics Platform"/>
            <consortium name="The Broad Institute Genome Sequencing Center for Infectious Disease"/>
            <person name="Wu L."/>
            <person name="Ma J."/>
        </authorList>
    </citation>
    <scope>NUCLEOTIDE SEQUENCE [LARGE SCALE GENOMIC DNA]</scope>
    <source>
        <strain evidence="3">CGMCC 1.10188</strain>
    </source>
</reference>
<evidence type="ECO:0000313" key="2">
    <source>
        <dbReference type="EMBL" id="GGB22875.1"/>
    </source>
</evidence>
<sequence length="102" mass="10883">MKDDVALRHRSAAPGLGQVRPRSGRLVHQKSPSLPTPPHWRCVATGAADTAQTIDTLSEDIPDTLPAMLPPSSPAHMAVAPVRTPPANRETTHGEGRPEEQS</sequence>
<evidence type="ECO:0000256" key="1">
    <source>
        <dbReference type="SAM" id="MobiDB-lite"/>
    </source>
</evidence>
<dbReference type="Proteomes" id="UP000603352">
    <property type="component" value="Unassembled WGS sequence"/>
</dbReference>
<name>A0ABQ1I837_9PROT</name>
<accession>A0ABQ1I837</accession>
<gene>
    <name evidence="2" type="ORF">GCM10011505_00080</name>
</gene>
<evidence type="ECO:0000313" key="3">
    <source>
        <dbReference type="Proteomes" id="UP000603352"/>
    </source>
</evidence>
<proteinExistence type="predicted"/>
<feature type="region of interest" description="Disordered" evidence="1">
    <location>
        <begin position="1"/>
        <end position="40"/>
    </location>
</feature>